<organism evidence="2 3">
    <name type="scientific">Kosmotoga pacifica</name>
    <dbReference type="NCBI Taxonomy" id="1330330"/>
    <lineage>
        <taxon>Bacteria</taxon>
        <taxon>Thermotogati</taxon>
        <taxon>Thermotogota</taxon>
        <taxon>Thermotogae</taxon>
        <taxon>Kosmotogales</taxon>
        <taxon>Kosmotogaceae</taxon>
        <taxon>Kosmotoga</taxon>
    </lineage>
</organism>
<sequence length="261" mass="30238">MGLGWLDVKALSFNWLLMLEKEHVLWIAKESNYKEALGTALAANPVVKWYFCNLAPEKREFFERITQDKEPSPQEAREAEITVMEAINDWIVYVFKPERYDELVFLKWDDSELTSIVNFSDRRVLDIGAGTGRLTFVAAKEARVVYAIEPVANLRRYLKEKAMRLDVNNLYVCDGVLTDIPFEDAFFDITMGGHVFGDEPEEEYKEMLRVTKPGGQIVLFPGNSDKDDEIHNFLISKGFQWKRFEEPGDGMKRAYWKIAED</sequence>
<proteinExistence type="predicted"/>
<name>A0A0G2ZFZ2_9BACT</name>
<dbReference type="Pfam" id="PF08241">
    <property type="entry name" value="Methyltransf_11"/>
    <property type="match status" value="1"/>
</dbReference>
<dbReference type="PATRIC" id="fig|1330330.3.peg.1588"/>
<dbReference type="OrthoDB" id="7365827at2"/>
<reference evidence="2 3" key="1">
    <citation type="submission" date="2015-04" db="EMBL/GenBank/DDBJ databases">
        <title>Complete Genome Sequence of Kosmotoga pacifica SLHLJ1.</title>
        <authorList>
            <person name="Jiang L.J."/>
            <person name="Shao Z.Z."/>
            <person name="Jebbar M."/>
        </authorList>
    </citation>
    <scope>NUCLEOTIDE SEQUENCE [LARGE SCALE GENOMIC DNA]</scope>
    <source>
        <strain evidence="2 3">SLHLJ1</strain>
    </source>
</reference>
<dbReference type="KEGG" id="kpf:IX53_07850"/>
<gene>
    <name evidence="2" type="ORF">IX53_07850</name>
</gene>
<dbReference type="STRING" id="1330330.IX53_07850"/>
<dbReference type="PANTHER" id="PTHR43591:SF110">
    <property type="entry name" value="RHODANESE DOMAIN-CONTAINING PROTEIN"/>
    <property type="match status" value="1"/>
</dbReference>
<dbReference type="AlphaFoldDB" id="A0A0G2ZFZ2"/>
<keyword evidence="3" id="KW-1185">Reference proteome</keyword>
<dbReference type="Gene3D" id="3.40.50.150">
    <property type="entry name" value="Vaccinia Virus protein VP39"/>
    <property type="match status" value="1"/>
</dbReference>
<dbReference type="EMBL" id="CP011232">
    <property type="protein sequence ID" value="AKI97738.1"/>
    <property type="molecule type" value="Genomic_DNA"/>
</dbReference>
<evidence type="ECO:0000259" key="1">
    <source>
        <dbReference type="Pfam" id="PF08241"/>
    </source>
</evidence>
<dbReference type="Proteomes" id="UP000035159">
    <property type="component" value="Chromosome"/>
</dbReference>
<dbReference type="InterPro" id="IPR013216">
    <property type="entry name" value="Methyltransf_11"/>
</dbReference>
<feature type="domain" description="Methyltransferase type 11" evidence="1">
    <location>
        <begin position="125"/>
        <end position="219"/>
    </location>
</feature>
<dbReference type="PANTHER" id="PTHR43591">
    <property type="entry name" value="METHYLTRANSFERASE"/>
    <property type="match status" value="1"/>
</dbReference>
<evidence type="ECO:0000313" key="3">
    <source>
        <dbReference type="Proteomes" id="UP000035159"/>
    </source>
</evidence>
<accession>A0A0G2ZFZ2</accession>
<dbReference type="CDD" id="cd02440">
    <property type="entry name" value="AdoMet_MTases"/>
    <property type="match status" value="1"/>
</dbReference>
<dbReference type="GO" id="GO:0008757">
    <property type="term" value="F:S-adenosylmethionine-dependent methyltransferase activity"/>
    <property type="evidence" value="ECO:0007669"/>
    <property type="project" value="InterPro"/>
</dbReference>
<dbReference type="InterPro" id="IPR029063">
    <property type="entry name" value="SAM-dependent_MTases_sf"/>
</dbReference>
<protein>
    <recommendedName>
        <fullName evidence="1">Methyltransferase type 11 domain-containing protein</fullName>
    </recommendedName>
</protein>
<evidence type="ECO:0000313" key="2">
    <source>
        <dbReference type="EMBL" id="AKI97738.1"/>
    </source>
</evidence>
<dbReference type="SUPFAM" id="SSF53335">
    <property type="entry name" value="S-adenosyl-L-methionine-dependent methyltransferases"/>
    <property type="match status" value="1"/>
</dbReference>
<dbReference type="RefSeq" id="WP_047754873.1">
    <property type="nucleotide sequence ID" value="NZ_CAJUHA010000017.1"/>
</dbReference>